<dbReference type="Pfam" id="PF00497">
    <property type="entry name" value="SBP_bac_3"/>
    <property type="match status" value="1"/>
</dbReference>
<dbReference type="SMART" id="SM00062">
    <property type="entry name" value="PBPb"/>
    <property type="match status" value="1"/>
</dbReference>
<comment type="caution">
    <text evidence="7">The sequence shown here is derived from an EMBL/GenBank/DDBJ whole genome shotgun (WGS) entry which is preliminary data.</text>
</comment>
<dbReference type="PATRIC" id="fig|47884.3.peg.2711"/>
<evidence type="ECO:0000256" key="3">
    <source>
        <dbReference type="ARBA" id="ARBA00022729"/>
    </source>
</evidence>
<evidence type="ECO:0000259" key="6">
    <source>
        <dbReference type="SMART" id="SM00062"/>
    </source>
</evidence>
<dbReference type="InterPro" id="IPR001638">
    <property type="entry name" value="Solute-binding_3/MltF_N"/>
</dbReference>
<keyword evidence="10" id="KW-1185">Reference proteome</keyword>
<keyword evidence="3 5" id="KW-0732">Signal</keyword>
<sequence length="170" mass="18571">MRILSGLMLLLPLTSPFAQAELIDDVNDRGELRIALEADQPPFSFRQDGHLTGFDVELGELLAKELEVNASIIVTDGSDLLSGVESGKYDVAINHVAMTPELQNRFDFSAPYGYTRTPLQAGPVVMLAIPFQKGNPAFQTSLDNALQRTRVDGRLAALSQKWLGMDATKP</sequence>
<evidence type="ECO:0000256" key="4">
    <source>
        <dbReference type="RuleBase" id="RU003744"/>
    </source>
</evidence>
<dbReference type="RefSeq" id="WP_048381237.1">
    <property type="nucleotide sequence ID" value="NZ_FNRS01000001.1"/>
</dbReference>
<dbReference type="OrthoDB" id="368476at2"/>
<evidence type="ECO:0000313" key="8">
    <source>
        <dbReference type="EMBL" id="SEB45640.1"/>
    </source>
</evidence>
<name>A0A0J6JLW1_PSETA</name>
<evidence type="ECO:0000313" key="10">
    <source>
        <dbReference type="Proteomes" id="UP000183155"/>
    </source>
</evidence>
<reference evidence="8 10" key="2">
    <citation type="submission" date="2016-10" db="EMBL/GenBank/DDBJ databases">
        <authorList>
            <person name="Varghese N."/>
            <person name="Submissions S."/>
        </authorList>
    </citation>
    <scope>NUCLEOTIDE SEQUENCE [LARGE SCALE GENOMIC DNA]</scope>
    <source>
        <strain evidence="8 10">BS3652</strain>
    </source>
</reference>
<evidence type="ECO:0000256" key="2">
    <source>
        <dbReference type="ARBA" id="ARBA00010333"/>
    </source>
</evidence>
<comment type="subcellular location">
    <subcellularLocation>
        <location evidence="1">Cell envelope</location>
    </subcellularLocation>
</comment>
<evidence type="ECO:0000313" key="9">
    <source>
        <dbReference type="Proteomes" id="UP000036395"/>
    </source>
</evidence>
<accession>A0A0J6JLW1</accession>
<organism evidence="7 9">
    <name type="scientific">Pseudomonas taetrolens</name>
    <dbReference type="NCBI Taxonomy" id="47884"/>
    <lineage>
        <taxon>Bacteria</taxon>
        <taxon>Pseudomonadati</taxon>
        <taxon>Pseudomonadota</taxon>
        <taxon>Gammaproteobacteria</taxon>
        <taxon>Pseudomonadales</taxon>
        <taxon>Pseudomonadaceae</taxon>
        <taxon>Pseudomonas</taxon>
    </lineage>
</organism>
<feature type="chain" id="PRO_5005276283" evidence="5">
    <location>
        <begin position="21"/>
        <end position="170"/>
    </location>
</feature>
<reference evidence="7 9" key="1">
    <citation type="submission" date="2015-02" db="EMBL/GenBank/DDBJ databases">
        <title>Pseudomonas helleri sp. nov. and Pseudomonas weihenstephanensis sp. nov., isolated from raw cows milk.</title>
        <authorList>
            <person name="von Neubeck M."/>
            <person name="Huptas C."/>
            <person name="Wenning M."/>
            <person name="Scherer S."/>
        </authorList>
    </citation>
    <scope>NUCLEOTIDE SEQUENCE [LARGE SCALE GENOMIC DNA]</scope>
    <source>
        <strain evidence="7 9">DSM 21104</strain>
    </source>
</reference>
<dbReference type="AlphaFoldDB" id="A0A0J6JLW1"/>
<dbReference type="InterPro" id="IPR018313">
    <property type="entry name" value="SBP_3_CS"/>
</dbReference>
<evidence type="ECO:0000256" key="1">
    <source>
        <dbReference type="ARBA" id="ARBA00004196"/>
    </source>
</evidence>
<dbReference type="Gene3D" id="3.40.190.10">
    <property type="entry name" value="Periplasmic binding protein-like II"/>
    <property type="match status" value="1"/>
</dbReference>
<comment type="similarity">
    <text evidence="2 4">Belongs to the bacterial solute-binding protein 3 family.</text>
</comment>
<dbReference type="EMBL" id="FNRS01000001">
    <property type="protein sequence ID" value="SEB45640.1"/>
    <property type="molecule type" value="Genomic_DNA"/>
</dbReference>
<feature type="domain" description="Solute-binding protein family 3/N-terminal" evidence="6">
    <location>
        <begin position="31"/>
        <end position="166"/>
    </location>
</feature>
<dbReference type="Proteomes" id="UP000183155">
    <property type="component" value="Unassembled WGS sequence"/>
</dbReference>
<dbReference type="SUPFAM" id="SSF53850">
    <property type="entry name" value="Periplasmic binding protein-like II"/>
    <property type="match status" value="2"/>
</dbReference>
<proteinExistence type="inferred from homology"/>
<gene>
    <name evidence="8" type="ORF">SAMN04490203_0259</name>
    <name evidence="7" type="ORF">TU78_11375</name>
</gene>
<dbReference type="Proteomes" id="UP000036395">
    <property type="component" value="Unassembled WGS sequence"/>
</dbReference>
<dbReference type="STRING" id="47884.SAMN04490203_0259"/>
<dbReference type="PROSITE" id="PS01039">
    <property type="entry name" value="SBP_BACTERIAL_3"/>
    <property type="match status" value="1"/>
</dbReference>
<evidence type="ECO:0000313" key="7">
    <source>
        <dbReference type="EMBL" id="KMM84802.1"/>
    </source>
</evidence>
<feature type="signal peptide" evidence="5">
    <location>
        <begin position="1"/>
        <end position="20"/>
    </location>
</feature>
<dbReference type="GO" id="GO:0030313">
    <property type="term" value="C:cell envelope"/>
    <property type="evidence" value="ECO:0007669"/>
    <property type="project" value="UniProtKB-SubCell"/>
</dbReference>
<dbReference type="EMBL" id="JYLA01000004">
    <property type="protein sequence ID" value="KMM84802.1"/>
    <property type="molecule type" value="Genomic_DNA"/>
</dbReference>
<evidence type="ECO:0000256" key="5">
    <source>
        <dbReference type="SAM" id="SignalP"/>
    </source>
</evidence>
<dbReference type="PANTHER" id="PTHR35936:SF35">
    <property type="entry name" value="L-CYSTINE-BINDING PROTEIN TCYJ"/>
    <property type="match status" value="1"/>
</dbReference>
<protein>
    <submittedName>
        <fullName evidence="7 8">ABC transporter substrate-binding protein</fullName>
    </submittedName>
</protein>
<dbReference type="PANTHER" id="PTHR35936">
    <property type="entry name" value="MEMBRANE-BOUND LYTIC MUREIN TRANSGLYCOSYLASE F"/>
    <property type="match status" value="1"/>
</dbReference>